<reference evidence="7 8" key="1">
    <citation type="submission" date="2016-10" db="EMBL/GenBank/DDBJ databases">
        <authorList>
            <person name="de Groot N.N."/>
        </authorList>
    </citation>
    <scope>NUCLEOTIDE SEQUENCE [LARGE SCALE GENOMIC DNA]</scope>
    <source>
        <strain evidence="7 8">DSM 45317</strain>
    </source>
</reference>
<sequence>MTGADVEHVGGLELESEFEHQPVPASHRKSTPAVAAVWFGFPMILTCAVFGGVITALLGFRQGLLAIVLGNVVLMLYVGALSYLSGESGLNFALVAGRVFGRYGYTLASGFLATIVVGWFAFQTGLTGLTVNQSFGWNEKLVTLLAGILFIAITFIGIRALSVLGMVAAPLFLVVAAVALWLISRTGGLGDVWNYPGVSGGAAATSIGAAVTLVVATFADSGTMTGDFTRWSRNGRAAVLASSSAFPVANLVAFLVGAVIVASGAISDPQVNGGNFLPVFATGHGWLLSALALVFIVVNLGSVCTHCLYNGAVGWSHILGSRMRLLTVVLGIVGTVAALAGVWSLFLDWLNILGVFVPPIGAVILTDYALRRPAVPEEPSGVRWTAFAGWAVGALAAGIVHFQAPQYVEVLVGMLAAALTYAVLVLATGRSGHRARPGARVPEPGSSRA</sequence>
<name>A0A1I4ILW5_9ACTN</name>
<dbReference type="GO" id="GO:0005886">
    <property type="term" value="C:plasma membrane"/>
    <property type="evidence" value="ECO:0007669"/>
    <property type="project" value="TreeGrafter"/>
</dbReference>
<dbReference type="CDD" id="cd11484">
    <property type="entry name" value="SLC-NCS1sbd_CobB-like"/>
    <property type="match status" value="1"/>
</dbReference>
<feature type="transmembrane region" description="Helical" evidence="6">
    <location>
        <begin position="382"/>
        <end position="404"/>
    </location>
</feature>
<evidence type="ECO:0000256" key="5">
    <source>
        <dbReference type="ARBA" id="ARBA00023136"/>
    </source>
</evidence>
<keyword evidence="4 6" id="KW-1133">Transmembrane helix</keyword>
<feature type="transmembrane region" description="Helical" evidence="6">
    <location>
        <begin position="141"/>
        <end position="158"/>
    </location>
</feature>
<feature type="transmembrane region" description="Helical" evidence="6">
    <location>
        <begin position="239"/>
        <end position="266"/>
    </location>
</feature>
<evidence type="ECO:0000256" key="4">
    <source>
        <dbReference type="ARBA" id="ARBA00022989"/>
    </source>
</evidence>
<dbReference type="Gene3D" id="1.10.4160.10">
    <property type="entry name" value="Hydantoin permease"/>
    <property type="match status" value="1"/>
</dbReference>
<evidence type="ECO:0000256" key="3">
    <source>
        <dbReference type="ARBA" id="ARBA00022692"/>
    </source>
</evidence>
<feature type="transmembrane region" description="Helical" evidence="6">
    <location>
        <begin position="163"/>
        <end position="183"/>
    </location>
</feature>
<comment type="similarity">
    <text evidence="2">Belongs to the purine-cytosine permease (2.A.39) family.</text>
</comment>
<feature type="transmembrane region" description="Helical" evidence="6">
    <location>
        <begin position="36"/>
        <end position="58"/>
    </location>
</feature>
<evidence type="ECO:0000313" key="8">
    <source>
        <dbReference type="Proteomes" id="UP000199152"/>
    </source>
</evidence>
<dbReference type="Pfam" id="PF02133">
    <property type="entry name" value="Transp_cyt_pur"/>
    <property type="match status" value="1"/>
</dbReference>
<feature type="transmembrane region" description="Helical" evidence="6">
    <location>
        <begin position="195"/>
        <end position="218"/>
    </location>
</feature>
<evidence type="ECO:0000256" key="6">
    <source>
        <dbReference type="SAM" id="Phobius"/>
    </source>
</evidence>
<evidence type="ECO:0000256" key="1">
    <source>
        <dbReference type="ARBA" id="ARBA00004141"/>
    </source>
</evidence>
<feature type="transmembrane region" description="Helical" evidence="6">
    <location>
        <begin position="352"/>
        <end position="370"/>
    </location>
</feature>
<dbReference type="Proteomes" id="UP000199152">
    <property type="component" value="Unassembled WGS sequence"/>
</dbReference>
<feature type="transmembrane region" description="Helical" evidence="6">
    <location>
        <begin position="325"/>
        <end position="346"/>
    </location>
</feature>
<proteinExistence type="inferred from homology"/>
<organism evidence="7 8">
    <name type="scientific">Geodermatophilus ruber</name>
    <dbReference type="NCBI Taxonomy" id="504800"/>
    <lineage>
        <taxon>Bacteria</taxon>
        <taxon>Bacillati</taxon>
        <taxon>Actinomycetota</taxon>
        <taxon>Actinomycetes</taxon>
        <taxon>Geodermatophilales</taxon>
        <taxon>Geodermatophilaceae</taxon>
        <taxon>Geodermatophilus</taxon>
    </lineage>
</organism>
<dbReference type="RefSeq" id="WP_218146333.1">
    <property type="nucleotide sequence ID" value="NZ_FOSW01000013.1"/>
</dbReference>
<protein>
    <submittedName>
        <fullName evidence="7">Cytosine permease</fullName>
    </submittedName>
</protein>
<keyword evidence="3 6" id="KW-0812">Transmembrane</keyword>
<comment type="subcellular location">
    <subcellularLocation>
        <location evidence="1">Membrane</location>
        <topology evidence="1">Multi-pass membrane protein</topology>
    </subcellularLocation>
</comment>
<evidence type="ECO:0000256" key="2">
    <source>
        <dbReference type="ARBA" id="ARBA00008974"/>
    </source>
</evidence>
<keyword evidence="8" id="KW-1185">Reference proteome</keyword>
<evidence type="ECO:0000313" key="7">
    <source>
        <dbReference type="EMBL" id="SFL55358.1"/>
    </source>
</evidence>
<dbReference type="InterPro" id="IPR001248">
    <property type="entry name" value="Pur-cyt_permease"/>
</dbReference>
<dbReference type="GO" id="GO:0015209">
    <property type="term" value="F:cytosine transmembrane transporter activity"/>
    <property type="evidence" value="ECO:0007669"/>
    <property type="project" value="InterPro"/>
</dbReference>
<dbReference type="PANTHER" id="PTHR30569">
    <property type="entry name" value="CYTOSINE TRANSPORTER CODB"/>
    <property type="match status" value="1"/>
</dbReference>
<dbReference type="PANTHER" id="PTHR30569:SF0">
    <property type="entry name" value="CYTOSINE PERMEASE"/>
    <property type="match status" value="1"/>
</dbReference>
<accession>A0A1I4ILW5</accession>
<dbReference type="EMBL" id="FOSW01000013">
    <property type="protein sequence ID" value="SFL55358.1"/>
    <property type="molecule type" value="Genomic_DNA"/>
</dbReference>
<keyword evidence="5 6" id="KW-0472">Membrane</keyword>
<dbReference type="InParanoid" id="A0A1I4ILW5"/>
<feature type="transmembrane region" description="Helical" evidence="6">
    <location>
        <begin position="64"/>
        <end position="83"/>
    </location>
</feature>
<dbReference type="InterPro" id="IPR030191">
    <property type="entry name" value="CodB"/>
</dbReference>
<feature type="transmembrane region" description="Helical" evidence="6">
    <location>
        <begin position="103"/>
        <end position="121"/>
    </location>
</feature>
<feature type="transmembrane region" description="Helical" evidence="6">
    <location>
        <begin position="410"/>
        <end position="427"/>
    </location>
</feature>
<feature type="transmembrane region" description="Helical" evidence="6">
    <location>
        <begin position="286"/>
        <end position="313"/>
    </location>
</feature>
<dbReference type="STRING" id="504800.SAMN04488085_11346"/>
<gene>
    <name evidence="7" type="ORF">SAMN04488085_11346</name>
</gene>
<dbReference type="AlphaFoldDB" id="A0A1I4ILW5"/>